<feature type="transmembrane region" description="Helical" evidence="8">
    <location>
        <begin position="374"/>
        <end position="396"/>
    </location>
</feature>
<keyword evidence="5 8" id="KW-1133">Transmembrane helix</keyword>
<dbReference type="InterPro" id="IPR020846">
    <property type="entry name" value="MFS_dom"/>
</dbReference>
<evidence type="ECO:0000256" key="6">
    <source>
        <dbReference type="ARBA" id="ARBA00023136"/>
    </source>
</evidence>
<feature type="transmembrane region" description="Helical" evidence="8">
    <location>
        <begin position="235"/>
        <end position="256"/>
    </location>
</feature>
<feature type="transmembrane region" description="Helical" evidence="8">
    <location>
        <begin position="403"/>
        <end position="426"/>
    </location>
</feature>
<feature type="domain" description="Major facilitator superfamily (MFS) profile" evidence="9">
    <location>
        <begin position="79"/>
        <end position="463"/>
    </location>
</feature>
<dbReference type="FunFam" id="1.20.1250.20:FF:000308">
    <property type="entry name" value="MFS efflux transporter"/>
    <property type="match status" value="1"/>
</dbReference>
<dbReference type="OrthoDB" id="413079at2759"/>
<evidence type="ECO:0000256" key="5">
    <source>
        <dbReference type="ARBA" id="ARBA00022989"/>
    </source>
</evidence>
<organism evidence="10 11">
    <name type="scientific">Phaeosphaeria nodorum (strain SN15 / ATCC MYA-4574 / FGSC 10173)</name>
    <name type="common">Glume blotch fungus</name>
    <name type="synonym">Parastagonospora nodorum</name>
    <dbReference type="NCBI Taxonomy" id="321614"/>
    <lineage>
        <taxon>Eukaryota</taxon>
        <taxon>Fungi</taxon>
        <taxon>Dikarya</taxon>
        <taxon>Ascomycota</taxon>
        <taxon>Pezizomycotina</taxon>
        <taxon>Dothideomycetes</taxon>
        <taxon>Pleosporomycetidae</taxon>
        <taxon>Pleosporales</taxon>
        <taxon>Pleosporineae</taxon>
        <taxon>Phaeosphaeriaceae</taxon>
        <taxon>Parastagonospora</taxon>
    </lineage>
</organism>
<keyword evidence="4 8" id="KW-0812">Transmembrane</keyword>
<gene>
    <name evidence="10" type="ORF">JI435_017350</name>
</gene>
<dbReference type="InterPro" id="IPR011701">
    <property type="entry name" value="MFS"/>
</dbReference>
<evidence type="ECO:0000313" key="11">
    <source>
        <dbReference type="Proteomes" id="UP000663193"/>
    </source>
</evidence>
<feature type="transmembrane region" description="Helical" evidence="8">
    <location>
        <begin position="84"/>
        <end position="104"/>
    </location>
</feature>
<feature type="compositionally biased region" description="Low complexity" evidence="7">
    <location>
        <begin position="1"/>
        <end position="18"/>
    </location>
</feature>
<keyword evidence="6 8" id="KW-0472">Membrane</keyword>
<dbReference type="SUPFAM" id="SSF103473">
    <property type="entry name" value="MFS general substrate transporter"/>
    <property type="match status" value="1"/>
</dbReference>
<reference evidence="11" key="1">
    <citation type="journal article" date="2021" name="BMC Genomics">
        <title>Chromosome-level genome assembly and manually-curated proteome of model necrotroph Parastagonospora nodorum Sn15 reveals a genome-wide trove of candidate effector homologs, and redundancy of virulence-related functions within an accessory chromosome.</title>
        <authorList>
            <person name="Bertazzoni S."/>
            <person name="Jones D.A.B."/>
            <person name="Phan H.T."/>
            <person name="Tan K.-C."/>
            <person name="Hane J.K."/>
        </authorList>
    </citation>
    <scope>NUCLEOTIDE SEQUENCE [LARGE SCALE GENOMIC DNA]</scope>
    <source>
        <strain evidence="11">SN15 / ATCC MYA-4574 / FGSC 10173)</strain>
    </source>
</reference>
<evidence type="ECO:0000313" key="10">
    <source>
        <dbReference type="EMBL" id="QRC96847.1"/>
    </source>
</evidence>
<dbReference type="GO" id="GO:0022857">
    <property type="term" value="F:transmembrane transporter activity"/>
    <property type="evidence" value="ECO:0007669"/>
    <property type="project" value="InterPro"/>
</dbReference>
<dbReference type="InterPro" id="IPR051788">
    <property type="entry name" value="MFS_Transporter"/>
</dbReference>
<feature type="transmembrane region" description="Helical" evidence="8">
    <location>
        <begin position="350"/>
        <end position="368"/>
    </location>
</feature>
<dbReference type="AlphaFoldDB" id="A0A7U2F1X8"/>
<dbReference type="PROSITE" id="PS50850">
    <property type="entry name" value="MFS"/>
    <property type="match status" value="1"/>
</dbReference>
<dbReference type="PANTHER" id="PTHR23514">
    <property type="entry name" value="BYPASS OF STOP CODON PROTEIN 6"/>
    <property type="match status" value="1"/>
</dbReference>
<feature type="transmembrane region" description="Helical" evidence="8">
    <location>
        <begin position="438"/>
        <end position="457"/>
    </location>
</feature>
<accession>A0A7U2F1X8</accession>
<dbReference type="EMBL" id="CP069028">
    <property type="protein sequence ID" value="QRC96847.1"/>
    <property type="molecule type" value="Genomic_DNA"/>
</dbReference>
<dbReference type="GO" id="GO:0012505">
    <property type="term" value="C:endomembrane system"/>
    <property type="evidence" value="ECO:0007669"/>
    <property type="project" value="UniProtKB-SubCell"/>
</dbReference>
<evidence type="ECO:0000256" key="1">
    <source>
        <dbReference type="ARBA" id="ARBA00004127"/>
    </source>
</evidence>
<evidence type="ECO:0000256" key="2">
    <source>
        <dbReference type="ARBA" id="ARBA00008335"/>
    </source>
</evidence>
<dbReference type="InterPro" id="IPR036259">
    <property type="entry name" value="MFS_trans_sf"/>
</dbReference>
<dbReference type="FunFam" id="1.20.1250.20:FF:000467">
    <property type="entry name" value="Putative MFS transporter"/>
    <property type="match status" value="1"/>
</dbReference>
<dbReference type="Gene3D" id="1.20.1250.20">
    <property type="entry name" value="MFS general substrate transporter like domains"/>
    <property type="match status" value="2"/>
</dbReference>
<keyword evidence="3" id="KW-0813">Transport</keyword>
<sequence length="500" mass="54031">MLPTNTVTTTPSSTLPPSGNASQENIELQPIQRAAIHDPGHLSSDEFSKNADPAEFLPQPSTTVSVAERWNHPRSNICRTGATMFAFMIAGANDGAYGAILPYLEEFYNLTYVVVSLVFLSPMCGYVGAALLNNWIHVRFGQRGAAFLAPFCHLCAYIGIALHPPYPVLVVVFILAEFGNGLEDAAWNAWLGSMANSNEVLGFLHGFFGLGAVLSPLAATSLITKSGWTWYQFYYLMSGGAVIELATSFAAFFPMTGQKYRESKPRTKAGSDSRLKEALRSRATWVASVFFFLYIGVEVALGGWVVTFMRRERAGGDFASGMVATGFWTGITLGRVVLGFVTPRLGEKLAVLLYITFAMVCQLIFWLVPSFHVSAIFVSLQGFFLGPLFPATIVAVTKVLPPYLYVSAIGFAAAFGGGGGAVLPFAIGSLAQAKGVSVLQPIIMAVLAVLLSLWFSFPKLNKKAAGEASSEPETKSLKLLNIDFDLVETGRRTFNKSRGR</sequence>
<feature type="transmembrane region" description="Helical" evidence="8">
    <location>
        <begin position="318"/>
        <end position="338"/>
    </location>
</feature>
<feature type="transmembrane region" description="Helical" evidence="8">
    <location>
        <begin position="110"/>
        <end position="132"/>
    </location>
</feature>
<dbReference type="PANTHER" id="PTHR23514:SF3">
    <property type="entry name" value="BYPASS OF STOP CODON PROTEIN 6"/>
    <property type="match status" value="1"/>
</dbReference>
<dbReference type="Pfam" id="PF07690">
    <property type="entry name" value="MFS_1"/>
    <property type="match status" value="1"/>
</dbReference>
<name>A0A7U2F1X8_PHANO</name>
<dbReference type="Proteomes" id="UP000663193">
    <property type="component" value="Chromosome 6"/>
</dbReference>
<evidence type="ECO:0000256" key="7">
    <source>
        <dbReference type="SAM" id="MobiDB-lite"/>
    </source>
</evidence>
<evidence type="ECO:0000256" key="4">
    <source>
        <dbReference type="ARBA" id="ARBA00022692"/>
    </source>
</evidence>
<dbReference type="VEuPathDB" id="FungiDB:JI435_017350"/>
<evidence type="ECO:0000256" key="8">
    <source>
        <dbReference type="SAM" id="Phobius"/>
    </source>
</evidence>
<evidence type="ECO:0000256" key="3">
    <source>
        <dbReference type="ARBA" id="ARBA00022448"/>
    </source>
</evidence>
<proteinExistence type="inferred from homology"/>
<protein>
    <recommendedName>
        <fullName evidence="9">Major facilitator superfamily (MFS) profile domain-containing protein</fullName>
    </recommendedName>
</protein>
<comment type="subcellular location">
    <subcellularLocation>
        <location evidence="1">Endomembrane system</location>
        <topology evidence="1">Multi-pass membrane protein</topology>
    </subcellularLocation>
</comment>
<feature type="transmembrane region" description="Helical" evidence="8">
    <location>
        <begin position="203"/>
        <end position="223"/>
    </location>
</feature>
<keyword evidence="11" id="KW-1185">Reference proteome</keyword>
<feature type="region of interest" description="Disordered" evidence="7">
    <location>
        <begin position="1"/>
        <end position="23"/>
    </location>
</feature>
<comment type="similarity">
    <text evidence="2">Belongs to the major facilitator superfamily.</text>
</comment>
<evidence type="ECO:0000259" key="9">
    <source>
        <dbReference type="PROSITE" id="PS50850"/>
    </source>
</evidence>
<feature type="transmembrane region" description="Helical" evidence="8">
    <location>
        <begin position="283"/>
        <end position="306"/>
    </location>
</feature>